<sequence length="109" mass="11801">MEEFGGGIIPDSVAYYVEGSEELAKVLKLKVNVNDAARSHQAHVKLAELAEALSLVSLDLPLSVEMKAAIVEGNAYAEKSEGKTISLALEKWPSHRLNGYDLKFVISST</sequence>
<organism evidence="1 2">
    <name type="scientific">Saccharospirillum salsuginis</name>
    <dbReference type="NCBI Taxonomy" id="418750"/>
    <lineage>
        <taxon>Bacteria</taxon>
        <taxon>Pseudomonadati</taxon>
        <taxon>Pseudomonadota</taxon>
        <taxon>Gammaproteobacteria</taxon>
        <taxon>Oceanospirillales</taxon>
        <taxon>Saccharospirillaceae</taxon>
        <taxon>Saccharospirillum</taxon>
    </lineage>
</organism>
<accession>A0A918KGB8</accession>
<dbReference type="AlphaFoldDB" id="A0A918KGB8"/>
<comment type="caution">
    <text evidence="1">The sequence shown here is derived from an EMBL/GenBank/DDBJ whole genome shotgun (WGS) entry which is preliminary data.</text>
</comment>
<name>A0A918KGB8_9GAMM</name>
<dbReference type="Proteomes" id="UP000626148">
    <property type="component" value="Unassembled WGS sequence"/>
</dbReference>
<reference evidence="1" key="2">
    <citation type="submission" date="2020-09" db="EMBL/GenBank/DDBJ databases">
        <authorList>
            <person name="Sun Q."/>
            <person name="Kim S."/>
        </authorList>
    </citation>
    <scope>NUCLEOTIDE SEQUENCE</scope>
    <source>
        <strain evidence="1">KCTC 22169</strain>
    </source>
</reference>
<evidence type="ECO:0000313" key="2">
    <source>
        <dbReference type="Proteomes" id="UP000626148"/>
    </source>
</evidence>
<protein>
    <submittedName>
        <fullName evidence="1">Uncharacterized protein</fullName>
    </submittedName>
</protein>
<keyword evidence="2" id="KW-1185">Reference proteome</keyword>
<reference evidence="1" key="1">
    <citation type="journal article" date="2014" name="Int. J. Syst. Evol. Microbiol.">
        <title>Complete genome sequence of Corynebacterium casei LMG S-19264T (=DSM 44701T), isolated from a smear-ripened cheese.</title>
        <authorList>
            <consortium name="US DOE Joint Genome Institute (JGI-PGF)"/>
            <person name="Walter F."/>
            <person name="Albersmeier A."/>
            <person name="Kalinowski J."/>
            <person name="Ruckert C."/>
        </authorList>
    </citation>
    <scope>NUCLEOTIDE SEQUENCE</scope>
    <source>
        <strain evidence="1">KCTC 22169</strain>
    </source>
</reference>
<proteinExistence type="predicted"/>
<dbReference type="EMBL" id="BMXR01000008">
    <property type="protein sequence ID" value="GGX62493.1"/>
    <property type="molecule type" value="Genomic_DNA"/>
</dbReference>
<evidence type="ECO:0000313" key="1">
    <source>
        <dbReference type="EMBL" id="GGX62493.1"/>
    </source>
</evidence>
<gene>
    <name evidence="1" type="ORF">GCM10007392_32990</name>
</gene>